<dbReference type="AlphaFoldDB" id="A0A127PVA5"/>
<evidence type="ECO:0000256" key="1">
    <source>
        <dbReference type="SAM" id="Phobius"/>
    </source>
</evidence>
<dbReference type="EMBL" id="CP013235">
    <property type="protein sequence ID" value="AMP11575.1"/>
    <property type="molecule type" value="Genomic_DNA"/>
</dbReference>
<keyword evidence="1" id="KW-0472">Membrane</keyword>
<protein>
    <submittedName>
        <fullName evidence="3">Sodium symporter small subunit domain protein</fullName>
    </submittedName>
</protein>
<dbReference type="Proteomes" id="UP000071778">
    <property type="component" value="Chromosome"/>
</dbReference>
<proteinExistence type="predicted"/>
<reference evidence="3 4" key="1">
    <citation type="submission" date="2015-11" db="EMBL/GenBank/DDBJ databases">
        <title>Exploring the genomic traits of fungus-feeding bacterial genus Collimonas.</title>
        <authorList>
            <person name="Song C."/>
            <person name="Schmidt R."/>
            <person name="de Jager V."/>
            <person name="Krzyzanowska D."/>
            <person name="Jongedijk E."/>
            <person name="Cankar K."/>
            <person name="Beekwilder J."/>
            <person name="van Veen A."/>
            <person name="de Boer W."/>
            <person name="van Veen J.A."/>
            <person name="Garbeva P."/>
        </authorList>
    </citation>
    <scope>NUCLEOTIDE SEQUENCE [LARGE SCALE GENOMIC DNA]</scope>
    <source>
        <strain evidence="3 4">Ter282</strain>
    </source>
</reference>
<evidence type="ECO:0000313" key="3">
    <source>
        <dbReference type="EMBL" id="AMP11575.1"/>
    </source>
</evidence>
<keyword evidence="4" id="KW-1185">Reference proteome</keyword>
<feature type="domain" description="Sodium symporter small subunit" evidence="2">
    <location>
        <begin position="1"/>
        <end position="59"/>
    </location>
</feature>
<dbReference type="NCBIfam" id="TIGR03647">
    <property type="entry name" value="Na_symport_sm"/>
    <property type="match status" value="1"/>
</dbReference>
<dbReference type="InterPro" id="IPR019886">
    <property type="entry name" value="Na_symporter_ssu"/>
</dbReference>
<evidence type="ECO:0000313" key="4">
    <source>
        <dbReference type="Proteomes" id="UP000071778"/>
    </source>
</evidence>
<feature type="transmembrane region" description="Helical" evidence="1">
    <location>
        <begin position="30"/>
        <end position="50"/>
    </location>
</feature>
<keyword evidence="1" id="KW-0812">Transmembrane</keyword>
<name>A0A127PVA5_9BURK</name>
<dbReference type="PATRIC" id="fig|279058.17.peg.4218"/>
<sequence length="65" mass="7546">MLVWFTLTFSVIYFARELSGMSLFGWPLSFYMVAQGLALAYLLIVAVYTWQMRKIDKRYPGAGQQ</sequence>
<keyword evidence="1" id="KW-1133">Transmembrane helix</keyword>
<evidence type="ECO:0000259" key="2">
    <source>
        <dbReference type="Pfam" id="PF13937"/>
    </source>
</evidence>
<dbReference type="Pfam" id="PF13937">
    <property type="entry name" value="DUF4212"/>
    <property type="match status" value="1"/>
</dbReference>
<gene>
    <name evidence="3" type="ORF">CAter282_3902</name>
</gene>
<organism evidence="3 4">
    <name type="scientific">Collimonas arenae</name>
    <dbReference type="NCBI Taxonomy" id="279058"/>
    <lineage>
        <taxon>Bacteria</taxon>
        <taxon>Pseudomonadati</taxon>
        <taxon>Pseudomonadota</taxon>
        <taxon>Betaproteobacteria</taxon>
        <taxon>Burkholderiales</taxon>
        <taxon>Oxalobacteraceae</taxon>
        <taxon>Collimonas</taxon>
    </lineage>
</organism>
<accession>A0A127PVA5</accession>